<dbReference type="KEGG" id="ole:K0B96_05620"/>
<proteinExistence type="predicted"/>
<keyword evidence="2" id="KW-1185">Reference proteome</keyword>
<evidence type="ECO:0000313" key="1">
    <source>
        <dbReference type="EMBL" id="QYM80094.1"/>
    </source>
</evidence>
<evidence type="ECO:0000313" key="2">
    <source>
        <dbReference type="Proteomes" id="UP000825051"/>
    </source>
</evidence>
<dbReference type="SUPFAM" id="SSF52540">
    <property type="entry name" value="P-loop containing nucleoside triphosphate hydrolases"/>
    <property type="match status" value="1"/>
</dbReference>
<dbReference type="EMBL" id="CP080507">
    <property type="protein sequence ID" value="QYM80094.1"/>
    <property type="molecule type" value="Genomic_DNA"/>
</dbReference>
<sequence length="232" mass="25819">MLLEQAELRETHRRTYAALRANFLSSRTARRAGQAPVPFKDGSPAIPANAVWTIVTGLPRAGLSLLLRMLAFGGYPVLTDGRRPPDVHNPLGYFEWAPAARLHVAPRLIDEAANHALKLPADALSHLPRDRRYRVLFVTRDPEEIARSQATVLGKELPAEAAEQLARRASERLAAARADSAFDVLEVPFNELRRHPAEWAARLTAFLGPERLRRPEAMAGAIHPDLPRHRRA</sequence>
<dbReference type="AlphaFoldDB" id="A0A8F9XMJ1"/>
<dbReference type="InterPro" id="IPR027417">
    <property type="entry name" value="P-loop_NTPase"/>
</dbReference>
<protein>
    <recommendedName>
        <fullName evidence="3">Sulfotransferase family protein</fullName>
    </recommendedName>
</protein>
<dbReference type="Proteomes" id="UP000825051">
    <property type="component" value="Chromosome"/>
</dbReference>
<gene>
    <name evidence="1" type="ORF">K0B96_05620</name>
</gene>
<dbReference type="RefSeq" id="WP_220164780.1">
    <property type="nucleotide sequence ID" value="NZ_CP080507.1"/>
</dbReference>
<dbReference type="Gene3D" id="3.40.50.300">
    <property type="entry name" value="P-loop containing nucleotide triphosphate hydrolases"/>
    <property type="match status" value="1"/>
</dbReference>
<evidence type="ECO:0008006" key="3">
    <source>
        <dbReference type="Google" id="ProtNLM"/>
    </source>
</evidence>
<reference evidence="1" key="1">
    <citation type="submission" date="2021-08" db="EMBL/GenBank/DDBJ databases">
        <title>Genome of a novel bacterium of the phylum Verrucomicrobia, Oleiharenicola sp. KSB-15.</title>
        <authorList>
            <person name="Chung J.-H."/>
            <person name="Ahn J.-H."/>
            <person name="Yoon Y."/>
            <person name="Kim D.-Y."/>
            <person name="An S.-H."/>
            <person name="Park I."/>
            <person name="Yeon J."/>
        </authorList>
    </citation>
    <scope>NUCLEOTIDE SEQUENCE</scope>
    <source>
        <strain evidence="1">KSB-15</strain>
    </source>
</reference>
<accession>A0A8F9XMJ1</accession>
<organism evidence="1 2">
    <name type="scientific">Horticoccus luteus</name>
    <dbReference type="NCBI Taxonomy" id="2862869"/>
    <lineage>
        <taxon>Bacteria</taxon>
        <taxon>Pseudomonadati</taxon>
        <taxon>Verrucomicrobiota</taxon>
        <taxon>Opitutia</taxon>
        <taxon>Opitutales</taxon>
        <taxon>Opitutaceae</taxon>
        <taxon>Horticoccus</taxon>
    </lineage>
</organism>
<name>A0A8F9XMJ1_9BACT</name>